<proteinExistence type="predicted"/>
<sequence>MDASTPLLSAPTPLPWRQVLILLVVRLADPLSFTILFPFIYFMVKDLHLTDDDGKVGYYVGFIASSFAVAQMISGIPWGMISDKIGRRPVILLGMAGTSISLFLFGLSKSLPWAIVTRSLCGLLSGNVGVIKSAMAELTDSTNRAQGFSLMPMVFGIGSVLGPLLGGFLSNPATKYPNLFGKGEVGRFFMEYPYFLPCGIGSFIIAASGLFGFFFLEETMDISKVPDENAPICYTNTTPSTPLELFKEFFIGVSPGSWMAIICYAGQSFLSVIQSELIPLWAATPLNLEGLAFNSSDIGTLMAFGGASLLFIQLIVYVPVQRQIGTLALYRKAYVAYSLVVLLYPATYPFATHNLNWLLWASLFLLTALRTGCHVFAVTSINILLAETCSNKKTLGKINGISQTSGSLMRAIGPTFCGIVFSWSLTNNFYFPLLRAPLMWIVLSLIALINYFLGCKLAHLLTNSSQ</sequence>
<evidence type="ECO:0000313" key="1">
    <source>
        <dbReference type="EMBL" id="KAJ9058238.1"/>
    </source>
</evidence>
<reference evidence="1" key="1">
    <citation type="submission" date="2022-04" db="EMBL/GenBank/DDBJ databases">
        <title>Genome of the entomopathogenic fungus Entomophthora muscae.</title>
        <authorList>
            <person name="Elya C."/>
            <person name="Lovett B.R."/>
            <person name="Lee E."/>
            <person name="Macias A.M."/>
            <person name="Hajek A.E."/>
            <person name="De Bivort B.L."/>
            <person name="Kasson M.T."/>
            <person name="De Fine Licht H.H."/>
            <person name="Stajich J.E."/>
        </authorList>
    </citation>
    <scope>NUCLEOTIDE SEQUENCE</scope>
    <source>
        <strain evidence="1">Berkeley</strain>
    </source>
</reference>
<evidence type="ECO:0000313" key="2">
    <source>
        <dbReference type="Proteomes" id="UP001165960"/>
    </source>
</evidence>
<organism evidence="1 2">
    <name type="scientific">Entomophthora muscae</name>
    <dbReference type="NCBI Taxonomy" id="34485"/>
    <lineage>
        <taxon>Eukaryota</taxon>
        <taxon>Fungi</taxon>
        <taxon>Fungi incertae sedis</taxon>
        <taxon>Zoopagomycota</taxon>
        <taxon>Entomophthoromycotina</taxon>
        <taxon>Entomophthoromycetes</taxon>
        <taxon>Entomophthorales</taxon>
        <taxon>Entomophthoraceae</taxon>
        <taxon>Entomophthora</taxon>
    </lineage>
</organism>
<dbReference type="EMBL" id="QTSX02005734">
    <property type="protein sequence ID" value="KAJ9058238.1"/>
    <property type="molecule type" value="Genomic_DNA"/>
</dbReference>
<protein>
    <submittedName>
        <fullName evidence="1">Uncharacterized protein</fullName>
    </submittedName>
</protein>
<dbReference type="Proteomes" id="UP001165960">
    <property type="component" value="Unassembled WGS sequence"/>
</dbReference>
<accession>A0ACC2S7K2</accession>
<name>A0ACC2S7K2_9FUNG</name>
<keyword evidence="2" id="KW-1185">Reference proteome</keyword>
<comment type="caution">
    <text evidence="1">The sequence shown here is derived from an EMBL/GenBank/DDBJ whole genome shotgun (WGS) entry which is preliminary data.</text>
</comment>
<gene>
    <name evidence="1" type="ORF">DSO57_1014278</name>
</gene>